<dbReference type="InterPro" id="IPR005835">
    <property type="entry name" value="NTP_transferase_dom"/>
</dbReference>
<dbReference type="Gene3D" id="2.160.10.10">
    <property type="entry name" value="Hexapeptide repeat proteins"/>
    <property type="match status" value="1"/>
</dbReference>
<evidence type="ECO:0008006" key="4">
    <source>
        <dbReference type="Google" id="ProtNLM"/>
    </source>
</evidence>
<proteinExistence type="predicted"/>
<dbReference type="AlphaFoldDB" id="X1RM51"/>
<dbReference type="SUPFAM" id="SSF53448">
    <property type="entry name" value="Nucleotide-diphospho-sugar transferases"/>
    <property type="match status" value="1"/>
</dbReference>
<dbReference type="Pfam" id="PF24894">
    <property type="entry name" value="Hexapep_GlmU"/>
    <property type="match status" value="1"/>
</dbReference>
<dbReference type="InterPro" id="IPR056818">
    <property type="entry name" value="GlmU/GlgC-like_hexapep"/>
</dbReference>
<name>X1RM51_9ZZZZ</name>
<feature type="non-terminal residue" evidence="3">
    <location>
        <position position="1"/>
    </location>
</feature>
<protein>
    <recommendedName>
        <fullName evidence="4">Nucleotidyl transferase domain-containing protein</fullName>
    </recommendedName>
</protein>
<dbReference type="InterPro" id="IPR029044">
    <property type="entry name" value="Nucleotide-diphossugar_trans"/>
</dbReference>
<dbReference type="Pfam" id="PF00483">
    <property type="entry name" value="NTP_transferase"/>
    <property type="match status" value="1"/>
</dbReference>
<evidence type="ECO:0000259" key="1">
    <source>
        <dbReference type="Pfam" id="PF00483"/>
    </source>
</evidence>
<evidence type="ECO:0000259" key="2">
    <source>
        <dbReference type="Pfam" id="PF24894"/>
    </source>
</evidence>
<dbReference type="Gene3D" id="3.90.550.10">
    <property type="entry name" value="Spore Coat Polysaccharide Biosynthesis Protein SpsA, Chain A"/>
    <property type="match status" value="1"/>
</dbReference>
<feature type="domain" description="Nucleotidyl transferase" evidence="1">
    <location>
        <begin position="2"/>
        <end position="44"/>
    </location>
</feature>
<evidence type="ECO:0000313" key="3">
    <source>
        <dbReference type="EMBL" id="GAI81842.1"/>
    </source>
</evidence>
<accession>X1RM51</accession>
<comment type="caution">
    <text evidence="3">The sequence shown here is derived from an EMBL/GenBank/DDBJ whole genome shotgun (WGS) entry which is preliminary data.</text>
</comment>
<dbReference type="EMBL" id="BARW01008215">
    <property type="protein sequence ID" value="GAI81842.1"/>
    <property type="molecule type" value="Genomic_DNA"/>
</dbReference>
<dbReference type="PANTHER" id="PTHR42883:SF2">
    <property type="entry name" value="THYMIDYLYLTRANSFERASE"/>
    <property type="match status" value="1"/>
</dbReference>
<reference evidence="3" key="1">
    <citation type="journal article" date="2014" name="Front. Microbiol.">
        <title>High frequency of phylogenetically diverse reductive dehalogenase-homologous genes in deep subseafloor sedimentary metagenomes.</title>
        <authorList>
            <person name="Kawai M."/>
            <person name="Futagami T."/>
            <person name="Toyoda A."/>
            <person name="Takaki Y."/>
            <person name="Nishi S."/>
            <person name="Hori S."/>
            <person name="Arai W."/>
            <person name="Tsubouchi T."/>
            <person name="Morono Y."/>
            <person name="Uchiyama I."/>
            <person name="Ito T."/>
            <person name="Fujiyama A."/>
            <person name="Inagaki F."/>
            <person name="Takami H."/>
        </authorList>
    </citation>
    <scope>NUCLEOTIDE SEQUENCE</scope>
    <source>
        <strain evidence="3">Expedition CK06-06</strain>
    </source>
</reference>
<organism evidence="3">
    <name type="scientific">marine sediment metagenome</name>
    <dbReference type="NCBI Taxonomy" id="412755"/>
    <lineage>
        <taxon>unclassified sequences</taxon>
        <taxon>metagenomes</taxon>
        <taxon>ecological metagenomes</taxon>
    </lineage>
</organism>
<dbReference type="PANTHER" id="PTHR42883">
    <property type="entry name" value="GLUCOSE-1-PHOSPHATE THYMIDYLTRANSFERASE"/>
    <property type="match status" value="1"/>
</dbReference>
<sequence>ELEITDAIQKLLDMGKTVQSHILEGWWLDTGKKDDILEANRVVLDDFLKRDVKGKVDSQSQILGRVELGRGAKVENSTLRGPISIAEGCQIKNSFVGPYTSIGRGTVVDASSIEHSVILENCHVQGIDRLSDSLIGRGAELTKSSGKFKVVKLFIGDDSRVEL</sequence>
<feature type="domain" description="Glucose-1-phosphate adenylyltransferase/Bifunctional protein GlmU-like C-terminal hexapeptide" evidence="2">
    <location>
        <begin position="70"/>
        <end position="132"/>
    </location>
</feature>
<gene>
    <name evidence="3" type="ORF">S12H4_16913</name>
</gene>